<evidence type="ECO:0000313" key="1">
    <source>
        <dbReference type="EMBL" id="JAR98463.1"/>
    </source>
</evidence>
<name>A0A170X3A7_TRIIF</name>
<reference evidence="1" key="1">
    <citation type="submission" date="2016-04" db="EMBL/GenBank/DDBJ databases">
        <authorList>
            <person name="Calderon-Fernandez G.M.Sr."/>
        </authorList>
    </citation>
    <scope>NUCLEOTIDE SEQUENCE</scope>
    <source>
        <strain evidence="1">Int1</strain>
        <tissue evidence="1">Integument</tissue>
    </source>
</reference>
<dbReference type="EMBL" id="GEMB01004834">
    <property type="protein sequence ID" value="JAR98463.1"/>
    <property type="molecule type" value="Transcribed_RNA"/>
</dbReference>
<protein>
    <submittedName>
        <fullName evidence="1">Battenin isoform x2</fullName>
    </submittedName>
</protein>
<accession>A0A170X3A7</accession>
<proteinExistence type="predicted"/>
<sequence length="25" mass="3039">MKDLIIILIQLFCKYERLGDHLYAE</sequence>
<dbReference type="AlphaFoldDB" id="A0A170X3A7"/>
<organism evidence="1">
    <name type="scientific">Triatoma infestans</name>
    <name type="common">Assassin bug</name>
    <dbReference type="NCBI Taxonomy" id="30076"/>
    <lineage>
        <taxon>Eukaryota</taxon>
        <taxon>Metazoa</taxon>
        <taxon>Ecdysozoa</taxon>
        <taxon>Arthropoda</taxon>
        <taxon>Hexapoda</taxon>
        <taxon>Insecta</taxon>
        <taxon>Pterygota</taxon>
        <taxon>Neoptera</taxon>
        <taxon>Paraneoptera</taxon>
        <taxon>Hemiptera</taxon>
        <taxon>Heteroptera</taxon>
        <taxon>Panheteroptera</taxon>
        <taxon>Cimicomorpha</taxon>
        <taxon>Reduviidae</taxon>
        <taxon>Triatominae</taxon>
        <taxon>Triatoma</taxon>
    </lineage>
</organism>
<reference evidence="1" key="2">
    <citation type="journal article" date="2017" name="J. Med. Entomol.">
        <title>Transcriptome Analysis of the Triatoma infestans (Hemiptera: Reduviidae) Integument.</title>
        <authorList>
            <person name="Calderon-Fernandez G.M."/>
            <person name="Moriconi D.E."/>
            <person name="Dulbecco A.B."/>
            <person name="Juarez M.P."/>
        </authorList>
    </citation>
    <scope>NUCLEOTIDE SEQUENCE</scope>
    <source>
        <strain evidence="1">Int1</strain>
        <tissue evidence="1">Integument</tissue>
    </source>
</reference>